<organism evidence="4 5">
    <name type="scientific">Flavobacterium flavipallidum</name>
    <dbReference type="NCBI Taxonomy" id="3139140"/>
    <lineage>
        <taxon>Bacteria</taxon>
        <taxon>Pseudomonadati</taxon>
        <taxon>Bacteroidota</taxon>
        <taxon>Flavobacteriia</taxon>
        <taxon>Flavobacteriales</taxon>
        <taxon>Flavobacteriaceae</taxon>
        <taxon>Flavobacterium</taxon>
    </lineage>
</organism>
<dbReference type="InterPro" id="IPR000182">
    <property type="entry name" value="GNAT_dom"/>
</dbReference>
<evidence type="ECO:0000256" key="2">
    <source>
        <dbReference type="ARBA" id="ARBA00023315"/>
    </source>
</evidence>
<dbReference type="PANTHER" id="PTHR43420">
    <property type="entry name" value="ACETYLTRANSFERASE"/>
    <property type="match status" value="1"/>
</dbReference>
<keyword evidence="2" id="KW-0012">Acyltransferase</keyword>
<dbReference type="InterPro" id="IPR050680">
    <property type="entry name" value="YpeA/RimI_acetyltransf"/>
</dbReference>
<dbReference type="Pfam" id="PF00583">
    <property type="entry name" value="Acetyltransf_1"/>
    <property type="match status" value="1"/>
</dbReference>
<name>A0ABU9HPN0_9FLAO</name>
<dbReference type="PROSITE" id="PS51186">
    <property type="entry name" value="GNAT"/>
    <property type="match status" value="1"/>
</dbReference>
<evidence type="ECO:0000313" key="4">
    <source>
        <dbReference type="EMBL" id="MEL1241885.1"/>
    </source>
</evidence>
<keyword evidence="5" id="KW-1185">Reference proteome</keyword>
<proteinExistence type="predicted"/>
<keyword evidence="1" id="KW-0808">Transferase</keyword>
<evidence type="ECO:0000259" key="3">
    <source>
        <dbReference type="PROSITE" id="PS51186"/>
    </source>
</evidence>
<dbReference type="Gene3D" id="3.40.630.30">
    <property type="match status" value="1"/>
</dbReference>
<dbReference type="CDD" id="cd04301">
    <property type="entry name" value="NAT_SF"/>
    <property type="match status" value="1"/>
</dbReference>
<accession>A0ABU9HPN0</accession>
<reference evidence="4 5" key="1">
    <citation type="submission" date="2024-04" db="EMBL/GenBank/DDBJ databases">
        <title>Flavobacterium sp. DGU99 16S ribosomal RNA gene Genome sequencing and assembly.</title>
        <authorList>
            <person name="Park S."/>
        </authorList>
    </citation>
    <scope>NUCLEOTIDE SEQUENCE [LARGE SCALE GENOMIC DNA]</scope>
    <source>
        <strain evidence="4 5">DGU99</strain>
    </source>
</reference>
<dbReference type="Proteomes" id="UP001398556">
    <property type="component" value="Unassembled WGS sequence"/>
</dbReference>
<comment type="caution">
    <text evidence="4">The sequence shown here is derived from an EMBL/GenBank/DDBJ whole genome shotgun (WGS) entry which is preliminary data.</text>
</comment>
<dbReference type="EMBL" id="JBBYHU010000028">
    <property type="protein sequence ID" value="MEL1241885.1"/>
    <property type="molecule type" value="Genomic_DNA"/>
</dbReference>
<gene>
    <name evidence="4" type="ORF">AAEO59_12565</name>
</gene>
<dbReference type="InterPro" id="IPR016181">
    <property type="entry name" value="Acyl_CoA_acyltransferase"/>
</dbReference>
<feature type="domain" description="N-acetyltransferase" evidence="3">
    <location>
        <begin position="2"/>
        <end position="165"/>
    </location>
</feature>
<dbReference type="PANTHER" id="PTHR43420:SF47">
    <property type="entry name" value="N-ACETYLTRANSFERASE DOMAIN-CONTAINING PROTEIN"/>
    <property type="match status" value="1"/>
</dbReference>
<dbReference type="SUPFAM" id="SSF55729">
    <property type="entry name" value="Acyl-CoA N-acyltransferases (Nat)"/>
    <property type="match status" value="1"/>
</dbReference>
<evidence type="ECO:0000256" key="1">
    <source>
        <dbReference type="ARBA" id="ARBA00022679"/>
    </source>
</evidence>
<sequence length="166" mass="18660">MITITTATVDDLKTIADIAQITWPITYGEILSEAQLNYMLNAFYSEESLQANINNGHEFILALEEGAALGFASFEHQYQNRAATKIHKIYMLPESQGKGIGKLLVNAIAQFAKENNAKVLILNVNRFNKALGFYEKMGFSIVEEIDIEIGQGYLMEDYVMEKNLIN</sequence>
<dbReference type="RefSeq" id="WP_341701094.1">
    <property type="nucleotide sequence ID" value="NZ_JBBYHU010000028.1"/>
</dbReference>
<protein>
    <submittedName>
        <fullName evidence="4">GNAT family N-acetyltransferase</fullName>
    </submittedName>
</protein>
<evidence type="ECO:0000313" key="5">
    <source>
        <dbReference type="Proteomes" id="UP001398556"/>
    </source>
</evidence>